<dbReference type="PANTHER" id="PTHR31672:SF13">
    <property type="entry name" value="F-BOX PROTEIN CPR30-LIKE"/>
    <property type="match status" value="1"/>
</dbReference>
<dbReference type="InterPro" id="IPR006527">
    <property type="entry name" value="F-box-assoc_dom_typ1"/>
</dbReference>
<dbReference type="InterPro" id="IPR036047">
    <property type="entry name" value="F-box-like_dom_sf"/>
</dbReference>
<dbReference type="CDD" id="cd22157">
    <property type="entry name" value="F-box_AtFBW1-like"/>
    <property type="match status" value="1"/>
</dbReference>
<dbReference type="InterPro" id="IPR017451">
    <property type="entry name" value="F-box-assoc_interact_dom"/>
</dbReference>
<proteinExistence type="predicted"/>
<dbReference type="PANTHER" id="PTHR31672">
    <property type="entry name" value="BNACNNG10540D PROTEIN"/>
    <property type="match status" value="1"/>
</dbReference>
<evidence type="ECO:0000313" key="2">
    <source>
        <dbReference type="EMBL" id="KAJ7976539.1"/>
    </source>
</evidence>
<reference evidence="2" key="1">
    <citation type="journal article" date="2023" name="Science">
        <title>Elucidation of the pathway for biosynthesis of saponin adjuvants from the soapbark tree.</title>
        <authorList>
            <person name="Reed J."/>
            <person name="Orme A."/>
            <person name="El-Demerdash A."/>
            <person name="Owen C."/>
            <person name="Martin L.B.B."/>
            <person name="Misra R.C."/>
            <person name="Kikuchi S."/>
            <person name="Rejzek M."/>
            <person name="Martin A.C."/>
            <person name="Harkess A."/>
            <person name="Leebens-Mack J."/>
            <person name="Louveau T."/>
            <person name="Stephenson M.J."/>
            <person name="Osbourn A."/>
        </authorList>
    </citation>
    <scope>NUCLEOTIDE SEQUENCE</scope>
    <source>
        <strain evidence="2">S10</strain>
    </source>
</reference>
<protein>
    <submittedName>
        <fullName evidence="2">F-box protein</fullName>
    </submittedName>
</protein>
<evidence type="ECO:0000259" key="1">
    <source>
        <dbReference type="PROSITE" id="PS50181"/>
    </source>
</evidence>
<feature type="domain" description="F-box" evidence="1">
    <location>
        <begin position="1"/>
        <end position="45"/>
    </location>
</feature>
<dbReference type="SMART" id="SM00256">
    <property type="entry name" value="FBOX"/>
    <property type="match status" value="1"/>
</dbReference>
<dbReference type="AlphaFoldDB" id="A0AAD7VI72"/>
<keyword evidence="3" id="KW-1185">Reference proteome</keyword>
<dbReference type="NCBIfam" id="TIGR01640">
    <property type="entry name" value="F_box_assoc_1"/>
    <property type="match status" value="1"/>
</dbReference>
<gene>
    <name evidence="2" type="ORF">O6P43_006310</name>
</gene>
<evidence type="ECO:0000313" key="3">
    <source>
        <dbReference type="Proteomes" id="UP001163823"/>
    </source>
</evidence>
<accession>A0AAD7VI72</accession>
<sequence>MAHHLSEDVVIEILPWLPVESLLRFKSVCKSWYTLITNSAFITQHLHNKKKISDQKHLLVKYCPESTRDNVFSLFSSYKSKTNSNNQLLDLPDILSTISNRNLPHPEIFDRNIQIVGSCNGLVCLLGETYIVVWNPAIREVSKLVLIPESAPSPHYYYEKPKVRFSVYGFGFDVVTNDYKVVRMLKFSYHDDYNDDYEGNMVIEVYNLGSDSWRKIDENQVPASIMCSYNGLYDCGTTCPNYGNKITISKTFCWWGHDCCEAIVSFDMTTETIHQTFMPDDVNVFLRKEIYSMNEMGTCFSILNDYVAMILFPNLHSFNKKYFDIWVLHEFGAKDSWQKLFRVGPLQGIERVLGFWNNSNELLLEDGLGQLVMYRPTTNGAGGTVKLPACITLQCGALLRSLQVITYMESLVSLPKDLNESRRQSLIFKKYWLQNRD</sequence>
<dbReference type="Gene3D" id="1.20.1280.50">
    <property type="match status" value="1"/>
</dbReference>
<dbReference type="PROSITE" id="PS50181">
    <property type="entry name" value="FBOX"/>
    <property type="match status" value="1"/>
</dbReference>
<dbReference type="Pfam" id="PF07734">
    <property type="entry name" value="FBA_1"/>
    <property type="match status" value="1"/>
</dbReference>
<dbReference type="SUPFAM" id="SSF81383">
    <property type="entry name" value="F-box domain"/>
    <property type="match status" value="1"/>
</dbReference>
<comment type="caution">
    <text evidence="2">The sequence shown here is derived from an EMBL/GenBank/DDBJ whole genome shotgun (WGS) entry which is preliminary data.</text>
</comment>
<dbReference type="InterPro" id="IPR050796">
    <property type="entry name" value="SCF_F-box_component"/>
</dbReference>
<dbReference type="Proteomes" id="UP001163823">
    <property type="component" value="Chromosome 3"/>
</dbReference>
<dbReference type="Pfam" id="PF00646">
    <property type="entry name" value="F-box"/>
    <property type="match status" value="1"/>
</dbReference>
<dbReference type="InterPro" id="IPR001810">
    <property type="entry name" value="F-box_dom"/>
</dbReference>
<dbReference type="KEGG" id="qsa:O6P43_006310"/>
<organism evidence="2 3">
    <name type="scientific">Quillaja saponaria</name>
    <name type="common">Soap bark tree</name>
    <dbReference type="NCBI Taxonomy" id="32244"/>
    <lineage>
        <taxon>Eukaryota</taxon>
        <taxon>Viridiplantae</taxon>
        <taxon>Streptophyta</taxon>
        <taxon>Embryophyta</taxon>
        <taxon>Tracheophyta</taxon>
        <taxon>Spermatophyta</taxon>
        <taxon>Magnoliopsida</taxon>
        <taxon>eudicotyledons</taxon>
        <taxon>Gunneridae</taxon>
        <taxon>Pentapetalae</taxon>
        <taxon>rosids</taxon>
        <taxon>fabids</taxon>
        <taxon>Fabales</taxon>
        <taxon>Quillajaceae</taxon>
        <taxon>Quillaja</taxon>
    </lineage>
</organism>
<name>A0AAD7VI72_QUISA</name>
<dbReference type="EMBL" id="JARAOO010000003">
    <property type="protein sequence ID" value="KAJ7976539.1"/>
    <property type="molecule type" value="Genomic_DNA"/>
</dbReference>